<feature type="region of interest" description="Disordered" evidence="1">
    <location>
        <begin position="1333"/>
        <end position="1362"/>
    </location>
</feature>
<dbReference type="InterPro" id="IPR045189">
    <property type="entry name" value="UBR4-like"/>
</dbReference>
<dbReference type="InterPro" id="IPR056530">
    <property type="entry name" value="UBR4-like_dom"/>
</dbReference>
<dbReference type="PANTHER" id="PTHR21725:SF1">
    <property type="entry name" value="E3 UBIQUITIN-PROTEIN LIGASE UBR4"/>
    <property type="match status" value="1"/>
</dbReference>
<feature type="domain" description="E3 ubiquitin-protein ligase UBR4-like" evidence="3">
    <location>
        <begin position="738"/>
        <end position="793"/>
    </location>
</feature>
<evidence type="ECO:0000259" key="2">
    <source>
        <dbReference type="Pfam" id="PF13764"/>
    </source>
</evidence>
<sequence>GIYEQRLYDLKHLIVEKLLDNLDEYLLNNSTLNGLNSIAYLQLLLTLTIEFASKSDEQNQQFVHYILKSLLRQMTFLKDANQNMTNDLIKRTSQHEIQLMLLRLFTVYVSFMLKVRDNERDQYMYLSLTAAKQLEESNVVDYCLYALQTVYKYLVKQPIDENLVNEQTTQSPSGGTTTSTNNAQASSISLMTLLKPVSQQSLPDLSPFFYKQYTKHHANDVFEAYPELLAEIATRLPYQMKKVIDDASDLRPFILSSDWQKCLCEYYVLPQGSFLKRQIRKLLMYICGSRDKYRKLRDFHVLSTNIAEIKAIYDENFSLITNDQRKTISTQIPYATLMRLIDHLKSCQDISIQRCSNWQKFCKNDSSVLSFFVQLIMLVDDSLVPFILHLLINSISSPSSSSTSTAAVAAAAAASTSSSNRTLKSSKSVRSNDFDTTDDISICSIALQFSKIISNRLLEDFIRLFLLENNQQSIRWLTHTFLYNLYMSSNKQLQDYIFDLLINLWSTIPNFGSKSFQYIDLLGYIIIKNKDDKRTTEFLPQLESMLKKENQFLLNHPNTSIYRRLSTIIDIEQNNGYYFETEPCLVCNNPDISYQQVKLQTIKLDQRYTTQSHIIKLIQAYSIQKLHIKMSEIKRNKAVRTIRFYYNNRQVQSIVDLKNSVNCKWLLAKTIKLTNIQQTEVKVDFVIPIIACNLMIEYVDFFETPAANLPTVTDTTTLQCPRSDPQQQQQPPAVPTPTNALTSANNPNGINRIVQQIAPKYNTECRQTYDELGKHIQKIICARKELYTYDQRHSSSSSTVILSTPSRSHHCYGCTLSTISHCILLLRAFAASSNRLKQSITNNISLIDELLLNNIRFTNQQIRHDVRLLFCYLTRDNSQLTDYITAKIFNKIDTIFQQKLVLSSSLINYDLLVLFSLIQRSNQDDNDLCWENKLRCIFKLFLYSLKISTPQILELITLPCLRMLLHLSKPLTTNTKLTTIDIEKFLTKQITYNDWNNNSQDKQYQPTKTINSWLEQLIFCPQSATIRYLTCKLIQTLCTNDKQKLYIVQILINYLHLICDENLSKYSYEYVQLIKDSLLNDNQLKLLLCNDEQFNIIKHIALLIENQIILINKQDERNLSNSNLTFGYSIKCLTELLHLFLQQDELKQKYKSILIAIVLNGYLSLKKLIVQRTKLIDEAQNKMLELLEQMTRGNEQETRQFMIICIDTIEKFQLADMQTPLFIFERLCNLIYPEETMQENKEFFIVVEKDPNQEDFLQGRMMGNPYSSADPAMGPLMRDIKNKICTDCELIALLEDDNGMELLVANKIINLGLAVRDVYKKAWLPFINTHQGSSPNADPTAGGGGGAGAGGSQPVANPSQNDHEPMHIVYRMRGLLGDATEDIIETFDTKKNANESGEDDPEDIYSLANVLSEHSGLETMLKRLDSIYDMSSGKALLHILLKLFEYAIKLKVNRQRLIDPRLRAISSMLNKLNLLLKTEIEEQGRDQTLLSLTEKLLFIMDQLFHEASTTLSQDKYNEFSVSCEGDIEQLRSLLNYIKLPFVK</sequence>
<dbReference type="InterPro" id="IPR025704">
    <property type="entry name" value="E3_Ub_ligase_UBR4_C"/>
</dbReference>
<dbReference type="Proteomes" id="UP000681720">
    <property type="component" value="Unassembled WGS sequence"/>
</dbReference>
<dbReference type="PANTHER" id="PTHR21725">
    <property type="entry name" value="E3 UBIQUITIN-PROTEIN LIGASE UBR4"/>
    <property type="match status" value="1"/>
</dbReference>
<feature type="non-terminal residue" evidence="4">
    <location>
        <position position="1543"/>
    </location>
</feature>
<gene>
    <name evidence="4" type="ORF">GIL414_LOCUS15142</name>
</gene>
<feature type="region of interest" description="Disordered" evidence="1">
    <location>
        <begin position="715"/>
        <end position="745"/>
    </location>
</feature>
<protein>
    <submittedName>
        <fullName evidence="4">Uncharacterized protein</fullName>
    </submittedName>
</protein>
<evidence type="ECO:0000256" key="1">
    <source>
        <dbReference type="SAM" id="MobiDB-lite"/>
    </source>
</evidence>
<proteinExistence type="predicted"/>
<feature type="domain" description="E3 ubiquitin ligase UBR4 C-terminal" evidence="2">
    <location>
        <begin position="1261"/>
        <end position="1542"/>
    </location>
</feature>
<dbReference type="Pfam" id="PF24079">
    <property type="entry name" value="UBR4"/>
    <property type="match status" value="1"/>
</dbReference>
<evidence type="ECO:0000259" key="3">
    <source>
        <dbReference type="Pfam" id="PF24079"/>
    </source>
</evidence>
<accession>A0A8S2PV68</accession>
<evidence type="ECO:0000313" key="5">
    <source>
        <dbReference type="Proteomes" id="UP000681720"/>
    </source>
</evidence>
<name>A0A8S2PV68_9BILA</name>
<dbReference type="Pfam" id="PF13764">
    <property type="entry name" value="E3_UbLigase_R4"/>
    <property type="match status" value="1"/>
</dbReference>
<reference evidence="4" key="1">
    <citation type="submission" date="2021-02" db="EMBL/GenBank/DDBJ databases">
        <authorList>
            <person name="Nowell W R."/>
        </authorList>
    </citation>
    <scope>NUCLEOTIDE SEQUENCE</scope>
</reference>
<dbReference type="EMBL" id="CAJOBJ010006584">
    <property type="protein sequence ID" value="CAF4064326.1"/>
    <property type="molecule type" value="Genomic_DNA"/>
</dbReference>
<feature type="non-terminal residue" evidence="4">
    <location>
        <position position="1"/>
    </location>
</feature>
<feature type="compositionally biased region" description="Low complexity" evidence="1">
    <location>
        <begin position="719"/>
        <end position="731"/>
    </location>
</feature>
<organism evidence="4 5">
    <name type="scientific">Rotaria magnacalcarata</name>
    <dbReference type="NCBI Taxonomy" id="392030"/>
    <lineage>
        <taxon>Eukaryota</taxon>
        <taxon>Metazoa</taxon>
        <taxon>Spiralia</taxon>
        <taxon>Gnathifera</taxon>
        <taxon>Rotifera</taxon>
        <taxon>Eurotatoria</taxon>
        <taxon>Bdelloidea</taxon>
        <taxon>Philodinida</taxon>
        <taxon>Philodinidae</taxon>
        <taxon>Rotaria</taxon>
    </lineage>
</organism>
<comment type="caution">
    <text evidence="4">The sequence shown here is derived from an EMBL/GenBank/DDBJ whole genome shotgun (WGS) entry which is preliminary data.</text>
</comment>
<evidence type="ECO:0000313" key="4">
    <source>
        <dbReference type="EMBL" id="CAF4064326.1"/>
    </source>
</evidence>
<feature type="compositionally biased region" description="Gly residues" evidence="1">
    <location>
        <begin position="1341"/>
        <end position="1351"/>
    </location>
</feature>